<reference evidence="1 2" key="1">
    <citation type="submission" date="2021-03" db="EMBL/GenBank/DDBJ databases">
        <title>Actinomadura violae sp. nov., isolated from lichen in Thailand.</title>
        <authorList>
            <person name="Kanchanasin P."/>
            <person name="Saeng-In P."/>
            <person name="Phongsopitanun W."/>
            <person name="Yuki M."/>
            <person name="Kudo T."/>
            <person name="Ohkuma M."/>
            <person name="Tanasupawat S."/>
        </authorList>
    </citation>
    <scope>NUCLEOTIDE SEQUENCE [LARGE SCALE GENOMIC DNA]</scope>
    <source>
        <strain evidence="1 2">LCR2-06</strain>
    </source>
</reference>
<sequence length="168" mass="17949">MAALFVVLIGMTEGCGNSVNHAQPKPKVADPDTIRAQIEKHLTEVSEMASLPKAKTKPPAALINTDVGDTKNGYSLNGVWSAYGLPAEDLKSGYERTVKALPAAGWKVVRVGKDAAMKQDPECWAEHTADHARLTLELILGKNGATLMARMESPVYVAPPGVDLNTKT</sequence>
<comment type="caution">
    <text evidence="1">The sequence shown here is derived from an EMBL/GenBank/DDBJ whole genome shotgun (WGS) entry which is preliminary data.</text>
</comment>
<dbReference type="Proteomes" id="UP000680206">
    <property type="component" value="Unassembled WGS sequence"/>
</dbReference>
<dbReference type="EMBL" id="JAGEPF010000004">
    <property type="protein sequence ID" value="MBO2457298.1"/>
    <property type="molecule type" value="Genomic_DNA"/>
</dbReference>
<organism evidence="1 2">
    <name type="scientific">Actinomadura violacea</name>
    <dbReference type="NCBI Taxonomy" id="2819934"/>
    <lineage>
        <taxon>Bacteria</taxon>
        <taxon>Bacillati</taxon>
        <taxon>Actinomycetota</taxon>
        <taxon>Actinomycetes</taxon>
        <taxon>Streptosporangiales</taxon>
        <taxon>Thermomonosporaceae</taxon>
        <taxon>Actinomadura</taxon>
    </lineage>
</organism>
<protein>
    <recommendedName>
        <fullName evidence="3">Lipoprotein</fullName>
    </recommendedName>
</protein>
<proteinExistence type="predicted"/>
<evidence type="ECO:0008006" key="3">
    <source>
        <dbReference type="Google" id="ProtNLM"/>
    </source>
</evidence>
<evidence type="ECO:0000313" key="2">
    <source>
        <dbReference type="Proteomes" id="UP000680206"/>
    </source>
</evidence>
<dbReference type="RefSeq" id="WP_208238186.1">
    <property type="nucleotide sequence ID" value="NZ_JAGEPF010000004.1"/>
</dbReference>
<name>A0ABS3RLS3_9ACTN</name>
<keyword evidence="2" id="KW-1185">Reference proteome</keyword>
<evidence type="ECO:0000313" key="1">
    <source>
        <dbReference type="EMBL" id="MBO2457298.1"/>
    </source>
</evidence>
<gene>
    <name evidence="1" type="ORF">J4709_06900</name>
</gene>
<accession>A0ABS3RLS3</accession>